<evidence type="ECO:0000259" key="18">
    <source>
        <dbReference type="Pfam" id="PF18962"/>
    </source>
</evidence>
<evidence type="ECO:0000256" key="14">
    <source>
        <dbReference type="ARBA" id="ARBA00023170"/>
    </source>
</evidence>
<evidence type="ECO:0000256" key="7">
    <source>
        <dbReference type="ARBA" id="ARBA00022741"/>
    </source>
</evidence>
<feature type="chain" id="PRO_5045240709" description="receptor protein-tyrosine kinase" evidence="16">
    <location>
        <begin position="43"/>
        <end position="1378"/>
    </location>
</feature>
<dbReference type="Pfam" id="PF18962">
    <property type="entry name" value="Por_Secre_tail"/>
    <property type="match status" value="1"/>
</dbReference>
<keyword evidence="12" id="KW-0829">Tyrosine-protein kinase</keyword>
<reference evidence="21" key="1">
    <citation type="journal article" date="2019" name="Int. J. Syst. Evol. Microbiol.">
        <title>The Global Catalogue of Microorganisms (GCM) 10K type strain sequencing project: providing services to taxonomists for standard genome sequencing and annotation.</title>
        <authorList>
            <consortium name="The Broad Institute Genomics Platform"/>
            <consortium name="The Broad Institute Genome Sequencing Center for Infectious Disease"/>
            <person name="Wu L."/>
            <person name="Ma J."/>
        </authorList>
    </citation>
    <scope>NUCLEOTIDE SEQUENCE [LARGE SCALE GENOMIC DNA]</scope>
    <source>
        <strain evidence="21">JCM 32105</strain>
    </source>
</reference>
<keyword evidence="21" id="KW-1185">Reference proteome</keyword>
<evidence type="ECO:0000256" key="13">
    <source>
        <dbReference type="ARBA" id="ARBA00023157"/>
    </source>
</evidence>
<keyword evidence="15" id="KW-0325">Glycoprotein</keyword>
<keyword evidence="6 16" id="KW-0732">Signal</keyword>
<evidence type="ECO:0000256" key="16">
    <source>
        <dbReference type="SAM" id="SignalP"/>
    </source>
</evidence>
<gene>
    <name evidence="20" type="ORF">GCM10023093_02880</name>
</gene>
<keyword evidence="14" id="KW-0675">Receptor</keyword>
<evidence type="ECO:0000256" key="4">
    <source>
        <dbReference type="ARBA" id="ARBA00022679"/>
    </source>
</evidence>
<evidence type="ECO:0000256" key="8">
    <source>
        <dbReference type="ARBA" id="ARBA00022777"/>
    </source>
</evidence>
<comment type="subcellular location">
    <subcellularLocation>
        <location evidence="1">Cell membrane</location>
        <topology evidence="1">Single-pass type I membrane protein</topology>
    </subcellularLocation>
</comment>
<feature type="signal peptide" evidence="16">
    <location>
        <begin position="1"/>
        <end position="42"/>
    </location>
</feature>
<evidence type="ECO:0000256" key="10">
    <source>
        <dbReference type="ARBA" id="ARBA00022989"/>
    </source>
</evidence>
<evidence type="ECO:0000256" key="5">
    <source>
        <dbReference type="ARBA" id="ARBA00022692"/>
    </source>
</evidence>
<evidence type="ECO:0000256" key="1">
    <source>
        <dbReference type="ARBA" id="ARBA00004251"/>
    </source>
</evidence>
<protein>
    <recommendedName>
        <fullName evidence="2">receptor protein-tyrosine kinase</fullName>
        <ecNumber evidence="2">2.7.10.1</ecNumber>
    </recommendedName>
</protein>
<dbReference type="InterPro" id="IPR026444">
    <property type="entry name" value="Secre_tail"/>
</dbReference>
<feature type="domain" description="ALK/LTK-like glycine-rich" evidence="17">
    <location>
        <begin position="205"/>
        <end position="411"/>
    </location>
</feature>
<evidence type="ECO:0000259" key="17">
    <source>
        <dbReference type="Pfam" id="PF12810"/>
    </source>
</evidence>
<proteinExistence type="predicted"/>
<evidence type="ECO:0000256" key="15">
    <source>
        <dbReference type="ARBA" id="ARBA00023180"/>
    </source>
</evidence>
<evidence type="ECO:0000259" key="19">
    <source>
        <dbReference type="Pfam" id="PF19406"/>
    </source>
</evidence>
<evidence type="ECO:0000256" key="3">
    <source>
        <dbReference type="ARBA" id="ARBA00022475"/>
    </source>
</evidence>
<organism evidence="20 21">
    <name type="scientific">Nemorincola caseinilytica</name>
    <dbReference type="NCBI Taxonomy" id="2054315"/>
    <lineage>
        <taxon>Bacteria</taxon>
        <taxon>Pseudomonadati</taxon>
        <taxon>Bacteroidota</taxon>
        <taxon>Chitinophagia</taxon>
        <taxon>Chitinophagales</taxon>
        <taxon>Chitinophagaceae</taxon>
        <taxon>Nemorincola</taxon>
    </lineage>
</organism>
<keyword evidence="5" id="KW-0812">Transmembrane</keyword>
<keyword evidence="9" id="KW-0067">ATP-binding</keyword>
<sequence length="1378" mass="140886">MRIEHVSSRLIAKKNGNRRSGFKKAFLLSGMLMVFSPLLSQAQLVAPAPLNGNNQNHTVCSGLVTDISDWLKVTDPNVGETITWTLISGPTNGTISGDGTQVAAGGSASIPTGMTYTPTTPGATNDAFAVFIDDGNGGTATISVIITINAGPSISVGTILPVCSGITSAVIPIADLTNVGPDTAEFVYTGADQGWTVPDFVTSVQFDLKGASGGRDSHLGTGSGGKGGRIQGTLTVTPGANLGIYVGGAGSDGVGAGVAEGGYNGGGDAFFYYYGSGGAGGGATDIRVGGNALTNRKAVAGGGGGNGAELSTMFPGGNGGGLIGGSSVPNVMGSASKGGTQALGGAPASYIGWTSGGFGVTGVGGNGSTQGISGGGGGGYFGGGGGIWNGGGGGSSYADAFTTTSVTHTQGANAGDGMATLYYVKPGTYTIIWDATAFAEGFENQASVPLPTSAITFPVPATAAAGTYHGTLTINNGNCNSPSYPIEITIKPKPIVNNPGTIAACDGTMIPDITFVGTAPSASDYHWVNDNPAIGLAASGEGHILSFLPVNGTSSPVISNITVTPVANGCIGDEEVFQLISNPIPELNSTLTPASVCNNTVFSYIPNSLAPGTTFAWSRDAVTGVDNPASSGADNPNELLMNSSTDPVAVAYVYTLTAAGCENIQTVTVDVNPTIVLTSTHTPTALCNDAAFNYTPVPSYAGANIAWSRAAVTGISNAANTGTGAISEPLHNTTTTPKTVTYVVTLSEDACSYNENVVVTVNPPLNLTSATSLGSVCDSVVTSYSPVSSVPTAAMTWSRAAVAGISNAAATGTNGFSETLVNTTTGFVSVDYAYTMTAFGCTNTQNVSVTVKPRPRLSSSLTPNGICTNMYFDYVPASGTAGATYIWARDVKAGISNGAMMGSGSVHEVLVNTTDLPITVPYIYTSTANGCPHQDTVKVVVNPLPKISNNSDDLAVCDSALFSFSPTSITPGATFAWTRAYEAGISNLGSTGAGNPNERLNNTTYISVAATYVYTITANGCNNTQNVIVQVRPSAVLTSNTAVVCSAAPFEFEPVSYSTNASFAWSRAKVTGITPDVADGEGKIEDVLTSSSSNPVVVTYDYILTVDGCDNPQKVFVTVNPAPSVAVIGTHPEVELCNNSMYQNFGAATPAPAGFTYSWSVSNAILHSTGNNGQFAVVSFTNPGNAVVTLTTHNSSTTCTSLSNYNVKVNAGSAIIPEVIYYQNQFICKSNQVSSYQWGYDDANTFDSTVLVGETNQNYSNAFPDFSGKYYWVITNAGGCIQKTYFNRPTGIVDMNDAVAGMKLYPNPAIDVVNVEVSASVRGEITMEVFNLLGQKVQSVKAVNNRAVISITDLAAGAYIVDCYSDGTKVAAARFIKN</sequence>
<evidence type="ECO:0000256" key="12">
    <source>
        <dbReference type="ARBA" id="ARBA00023137"/>
    </source>
</evidence>
<keyword evidence="10" id="KW-1133">Transmembrane helix</keyword>
<evidence type="ECO:0000313" key="21">
    <source>
        <dbReference type="Proteomes" id="UP001500067"/>
    </source>
</evidence>
<feature type="domain" description="PKD-like" evidence="19">
    <location>
        <begin position="685"/>
        <end position="763"/>
    </location>
</feature>
<keyword evidence="11" id="KW-0472">Membrane</keyword>
<dbReference type="InterPro" id="IPR045828">
    <property type="entry name" value="PKD_Bacteroidetes"/>
</dbReference>
<evidence type="ECO:0000256" key="11">
    <source>
        <dbReference type="ARBA" id="ARBA00023136"/>
    </source>
</evidence>
<evidence type="ECO:0000256" key="6">
    <source>
        <dbReference type="ARBA" id="ARBA00022729"/>
    </source>
</evidence>
<dbReference type="InterPro" id="IPR055163">
    <property type="entry name" value="ALK/LTK-like_GRD"/>
</dbReference>
<keyword evidence="8" id="KW-0418">Kinase</keyword>
<dbReference type="Pfam" id="PF19406">
    <property type="entry name" value="PKD_5"/>
    <property type="match status" value="1"/>
</dbReference>
<evidence type="ECO:0000256" key="9">
    <source>
        <dbReference type="ARBA" id="ARBA00022840"/>
    </source>
</evidence>
<keyword evidence="4" id="KW-0808">Transferase</keyword>
<feature type="domain" description="Secretion system C-terminal sorting" evidence="18">
    <location>
        <begin position="1304"/>
        <end position="1371"/>
    </location>
</feature>
<dbReference type="Proteomes" id="UP001500067">
    <property type="component" value="Unassembled WGS sequence"/>
</dbReference>
<keyword evidence="13" id="KW-1015">Disulfide bond</keyword>
<dbReference type="Pfam" id="PF12810">
    <property type="entry name" value="ALK_LTK_GRD"/>
    <property type="match status" value="1"/>
</dbReference>
<evidence type="ECO:0000313" key="20">
    <source>
        <dbReference type="EMBL" id="GAA4460373.1"/>
    </source>
</evidence>
<accession>A0ABP8N6L7</accession>
<keyword evidence="3" id="KW-1003">Cell membrane</keyword>
<evidence type="ECO:0000256" key="2">
    <source>
        <dbReference type="ARBA" id="ARBA00011902"/>
    </source>
</evidence>
<name>A0ABP8N6L7_9BACT</name>
<keyword evidence="7" id="KW-0547">Nucleotide-binding</keyword>
<dbReference type="EMBL" id="BAABFA010000004">
    <property type="protein sequence ID" value="GAA4460373.1"/>
    <property type="molecule type" value="Genomic_DNA"/>
</dbReference>
<dbReference type="EC" id="2.7.10.1" evidence="2"/>
<comment type="caution">
    <text evidence="20">The sequence shown here is derived from an EMBL/GenBank/DDBJ whole genome shotgun (WGS) entry which is preliminary data.</text>
</comment>
<dbReference type="RefSeq" id="WP_345077429.1">
    <property type="nucleotide sequence ID" value="NZ_BAABFA010000004.1"/>
</dbReference>
<dbReference type="NCBIfam" id="TIGR04183">
    <property type="entry name" value="Por_Secre_tail"/>
    <property type="match status" value="1"/>
</dbReference>